<organism evidence="2 3">
    <name type="scientific">Symbiodinium microadriaticum</name>
    <name type="common">Dinoflagellate</name>
    <name type="synonym">Zooxanthella microadriatica</name>
    <dbReference type="NCBI Taxonomy" id="2951"/>
    <lineage>
        <taxon>Eukaryota</taxon>
        <taxon>Sar</taxon>
        <taxon>Alveolata</taxon>
        <taxon>Dinophyceae</taxon>
        <taxon>Suessiales</taxon>
        <taxon>Symbiodiniaceae</taxon>
        <taxon>Symbiodinium</taxon>
    </lineage>
</organism>
<dbReference type="EMBL" id="LSRX01000168">
    <property type="protein sequence ID" value="OLQ06082.1"/>
    <property type="molecule type" value="Genomic_DNA"/>
</dbReference>
<accession>A0A1Q9EF71</accession>
<name>A0A1Q9EF71_SYMMI</name>
<feature type="region of interest" description="Disordered" evidence="1">
    <location>
        <begin position="67"/>
        <end position="128"/>
    </location>
</feature>
<dbReference type="Proteomes" id="UP000186817">
    <property type="component" value="Unassembled WGS sequence"/>
</dbReference>
<protein>
    <submittedName>
        <fullName evidence="2">Uncharacterized protein</fullName>
    </submittedName>
</protein>
<feature type="compositionally biased region" description="Basic and acidic residues" evidence="1">
    <location>
        <begin position="97"/>
        <end position="111"/>
    </location>
</feature>
<keyword evidence="3" id="KW-1185">Reference proteome</keyword>
<evidence type="ECO:0000313" key="3">
    <source>
        <dbReference type="Proteomes" id="UP000186817"/>
    </source>
</evidence>
<reference evidence="2 3" key="1">
    <citation type="submission" date="2016-02" db="EMBL/GenBank/DDBJ databases">
        <title>Genome analysis of coral dinoflagellate symbionts highlights evolutionary adaptations to a symbiotic lifestyle.</title>
        <authorList>
            <person name="Aranda M."/>
            <person name="Li Y."/>
            <person name="Liew Y.J."/>
            <person name="Baumgarten S."/>
            <person name="Simakov O."/>
            <person name="Wilson M."/>
            <person name="Piel J."/>
            <person name="Ashoor H."/>
            <person name="Bougouffa S."/>
            <person name="Bajic V.B."/>
            <person name="Ryu T."/>
            <person name="Ravasi T."/>
            <person name="Bayer T."/>
            <person name="Micklem G."/>
            <person name="Kim H."/>
            <person name="Bhak J."/>
            <person name="Lajeunesse T.C."/>
            <person name="Voolstra C.R."/>
        </authorList>
    </citation>
    <scope>NUCLEOTIDE SEQUENCE [LARGE SCALE GENOMIC DNA]</scope>
    <source>
        <strain evidence="2 3">CCMP2467</strain>
    </source>
</reference>
<proteinExistence type="predicted"/>
<comment type="caution">
    <text evidence="2">The sequence shown here is derived from an EMBL/GenBank/DDBJ whole genome shotgun (WGS) entry which is preliminary data.</text>
</comment>
<sequence>MNPLQGSGVSERSRCGAVRILAVADEPSTGIGRVGHELVLVAKLGPPLVAGGGISAEEALAIVKMAEEEEKEGKKHETSSSSTSSEANLDRWSQSSLDKRERKKPATKEPKQIQPEQGSIADLRGSSVQKKPVGERVFEDVEVRSCASQDTQGARSTSSFGKKESIWVVKNPPNLGKRLGVDWHWTVQVENEQNVSVVPGPNMQALVQLKQQGYYVVLLSYCHKRREQEVRQACAELAKSQAFSFDELQFTRSVLGPAGKSAACQRLQLTTLFDDREDVCKDALTKGIDVYPIVSPKSKHVNMKARYETFAKAVEAFLSKESLKTKEI</sequence>
<gene>
    <name evidence="2" type="ORF">AK812_SmicGene10676</name>
</gene>
<evidence type="ECO:0000256" key="1">
    <source>
        <dbReference type="SAM" id="MobiDB-lite"/>
    </source>
</evidence>
<dbReference type="AlphaFoldDB" id="A0A1Q9EF71"/>
<evidence type="ECO:0000313" key="2">
    <source>
        <dbReference type="EMBL" id="OLQ06082.1"/>
    </source>
</evidence>